<feature type="domain" description="PKD" evidence="2">
    <location>
        <begin position="559"/>
        <end position="624"/>
    </location>
</feature>
<dbReference type="InterPro" id="IPR000601">
    <property type="entry name" value="PKD_dom"/>
</dbReference>
<evidence type="ECO:0000256" key="1">
    <source>
        <dbReference type="SAM" id="MobiDB-lite"/>
    </source>
</evidence>
<dbReference type="STRING" id="1324957.K933_07463"/>
<dbReference type="SMART" id="SM00089">
    <property type="entry name" value="PKD"/>
    <property type="match status" value="3"/>
</dbReference>
<feature type="region of interest" description="Disordered" evidence="1">
    <location>
        <begin position="21"/>
        <end position="45"/>
    </location>
</feature>
<feature type="region of interest" description="Disordered" evidence="1">
    <location>
        <begin position="130"/>
        <end position="163"/>
    </location>
</feature>
<protein>
    <submittedName>
        <fullName evidence="3">PKD domain-containing protein</fullName>
    </submittedName>
</protein>
<sequence>MRLAPLFTLLLVVAASPAAGASPLAAPSTPTAAPDDPPLADAGLDRSVDVGEPVLLDAGGSFDPDGEVTAYEWRVEAPDGDAVAPVDPTAETTRFTPAAAGRYTVTLAVTDDDGATRTDSLYVHARTRPTAAPAGADNRPPTDRIAGPNAVTRGDSARFRANATDPDGRVVSYRWETGATGPVATGRRPTLTFDRAGNVTLSVTVTDDDGGTTRLNDTVEVVESNATGDARGAVRPGRRNAVPDPVVDGPTRVAVGETATYTLYANDPDGSVVRYAWDGTGSTGRTLTRTFTDPGTYTVRGSVVDDDGGTDSAATSVEVYADGEPAASLSGPDAAPAGSVRTYRVEAFDPDGGGVRVSWSTAAAAGTDSGSRFERRVRIPDDPGSTVTVAATVTDDEGNRVTVETPVAVTDGAGALYVANGSARRRIDGSPQTSVADTIEVGSYDFNACVAGDAYGRVTATWEFGDGAVKTQSLSRTDGRLCSSLLHVFGSEDGGRVYHPVSVTFSDATGDTATLRLGKTHRTVMTHRHVNLSASAGRWNATNGTLRVPAGTRVQFGVGSHQSFLVEYGDGTARQFARGPLDTRFSRVYDTPGTYTVQVTTSQGPNGYGRKRVTVRVLPAAGGATPTPG</sequence>
<dbReference type="Gene3D" id="2.60.40.10">
    <property type="entry name" value="Immunoglobulins"/>
    <property type="match status" value="4"/>
</dbReference>
<evidence type="ECO:0000313" key="4">
    <source>
        <dbReference type="Proteomes" id="UP000017840"/>
    </source>
</evidence>
<dbReference type="Pfam" id="PF18911">
    <property type="entry name" value="PKD_4"/>
    <property type="match status" value="3"/>
</dbReference>
<dbReference type="InterPro" id="IPR035986">
    <property type="entry name" value="PKD_dom_sf"/>
</dbReference>
<evidence type="ECO:0000259" key="2">
    <source>
        <dbReference type="PROSITE" id="PS50093"/>
    </source>
</evidence>
<dbReference type="OrthoDB" id="308103at2157"/>
<comment type="caution">
    <text evidence="3">The sequence shown here is derived from an EMBL/GenBank/DDBJ whole genome shotgun (WGS) entry which is preliminary data.</text>
</comment>
<dbReference type="eggNOG" id="arCOG02546">
    <property type="taxonomic scope" value="Archaea"/>
</dbReference>
<proteinExistence type="predicted"/>
<name>V4HD77_9EURY</name>
<dbReference type="AlphaFoldDB" id="V4HD77"/>
<dbReference type="InterPro" id="IPR022409">
    <property type="entry name" value="PKD/Chitinase_dom"/>
</dbReference>
<dbReference type="RefSeq" id="WP_023394078.1">
    <property type="nucleotide sequence ID" value="NZ_ASGZ01000026.1"/>
</dbReference>
<feature type="domain" description="PKD" evidence="2">
    <location>
        <begin position="37"/>
        <end position="130"/>
    </location>
</feature>
<dbReference type="InterPro" id="IPR013783">
    <property type="entry name" value="Ig-like_fold"/>
</dbReference>
<gene>
    <name evidence="3" type="ORF">K933_07463</name>
</gene>
<organism evidence="3 4">
    <name type="scientific">Candidatus Halobonum tyrrellensis G22</name>
    <dbReference type="NCBI Taxonomy" id="1324957"/>
    <lineage>
        <taxon>Archaea</taxon>
        <taxon>Methanobacteriati</taxon>
        <taxon>Methanobacteriota</taxon>
        <taxon>Stenosarchaea group</taxon>
        <taxon>Halobacteria</taxon>
        <taxon>Halobacteriales</taxon>
        <taxon>Haloferacaceae</taxon>
        <taxon>Candidatus Halobonum</taxon>
    </lineage>
</organism>
<keyword evidence="4" id="KW-1185">Reference proteome</keyword>
<feature type="domain" description="PKD" evidence="2">
    <location>
        <begin position="140"/>
        <end position="226"/>
    </location>
</feature>
<reference evidence="3 4" key="1">
    <citation type="journal article" date="2013" name="Genome Announc.">
        <title>Draft Genome Sequence of 'Candidatus Halobonum tyrrellensis' Strain G22, Isolated from the Hypersaline Waters of Lake Tyrrell, Australia.</title>
        <authorList>
            <person name="Ugalde J.A."/>
            <person name="Narasingarao P."/>
            <person name="Kuo S."/>
            <person name="Podell S."/>
            <person name="Allen E.E."/>
        </authorList>
    </citation>
    <scope>NUCLEOTIDE SEQUENCE [LARGE SCALE GENOMIC DNA]</scope>
    <source>
        <strain evidence="3 4">G22</strain>
    </source>
</reference>
<feature type="compositionally biased region" description="Low complexity" evidence="1">
    <location>
        <begin position="21"/>
        <end position="42"/>
    </location>
</feature>
<dbReference type="eggNOG" id="arCOG07781">
    <property type="taxonomic scope" value="Archaea"/>
</dbReference>
<feature type="domain" description="PKD" evidence="2">
    <location>
        <begin position="242"/>
        <end position="319"/>
    </location>
</feature>
<accession>V4HD77</accession>
<evidence type="ECO:0000313" key="3">
    <source>
        <dbReference type="EMBL" id="ESP88670.1"/>
    </source>
</evidence>
<dbReference type="Proteomes" id="UP000017840">
    <property type="component" value="Unassembled WGS sequence"/>
</dbReference>
<dbReference type="SUPFAM" id="SSF49299">
    <property type="entry name" value="PKD domain"/>
    <property type="match status" value="4"/>
</dbReference>
<dbReference type="CDD" id="cd00146">
    <property type="entry name" value="PKD"/>
    <property type="match status" value="3"/>
</dbReference>
<dbReference type="PROSITE" id="PS50093">
    <property type="entry name" value="PKD"/>
    <property type="match status" value="4"/>
</dbReference>
<dbReference type="EMBL" id="ASGZ01000026">
    <property type="protein sequence ID" value="ESP88670.1"/>
    <property type="molecule type" value="Genomic_DNA"/>
</dbReference>